<dbReference type="AlphaFoldDB" id="A0A149QPX8"/>
<evidence type="ECO:0000313" key="2">
    <source>
        <dbReference type="EMBL" id="MBF0883363.1"/>
    </source>
</evidence>
<protein>
    <submittedName>
        <fullName evidence="1">Uncharacterized protein</fullName>
    </submittedName>
</protein>
<evidence type="ECO:0000313" key="1">
    <source>
        <dbReference type="EMBL" id="KXU99349.1"/>
    </source>
</evidence>
<name>A0A149QPX8_9PROT</name>
<reference evidence="2 4" key="4">
    <citation type="submission" date="2020-11" db="EMBL/GenBank/DDBJ databases">
        <title>Description of novel Gluconobacter species.</title>
        <authorList>
            <person name="Cleenwerck I."/>
            <person name="Cnockaert M."/>
            <person name="Borremans W."/>
            <person name="Wieme A.D."/>
            <person name="De Vuyst L."/>
            <person name="Vandamme P."/>
        </authorList>
    </citation>
    <scope>NUCLEOTIDE SEQUENCE [LARGE SCALE GENOMIC DNA]</scope>
    <source>
        <strain evidence="2 4">R-71646</strain>
    </source>
</reference>
<dbReference type="EMBL" id="LHZB01000121">
    <property type="protein sequence ID" value="KXU99349.1"/>
    <property type="molecule type" value="Genomic_DNA"/>
</dbReference>
<reference evidence="1 3" key="1">
    <citation type="submission" date="2015-06" db="EMBL/GenBank/DDBJ databases">
        <title>Improved classification and identification of acetic acid bacteria using matrix-assisted laser desorption/ionization time-of-flight mass spectrometry; Gluconobacter nephelii and Gluconobacter uchimurae are later heterotypic synonyms of Gluconobacter japonicus and Gluconobacter oxydans, respectively.</title>
        <authorList>
            <person name="Li L."/>
            <person name="Cleenwerck I."/>
            <person name="De Vuyst L."/>
            <person name="Vandamme P."/>
        </authorList>
    </citation>
    <scope>NUCLEOTIDE SEQUENCE [LARGE SCALE GENOMIC DNA]</scope>
    <source>
        <strain evidence="1 3">LMG 1764</strain>
    </source>
</reference>
<dbReference type="Proteomes" id="UP000644588">
    <property type="component" value="Unassembled WGS sequence"/>
</dbReference>
<evidence type="ECO:0000313" key="4">
    <source>
        <dbReference type="Proteomes" id="UP000644588"/>
    </source>
</evidence>
<evidence type="ECO:0000313" key="3">
    <source>
        <dbReference type="Proteomes" id="UP000075573"/>
    </source>
</evidence>
<reference evidence="2" key="3">
    <citation type="submission" date="2020-04" db="EMBL/GenBank/DDBJ databases">
        <authorList>
            <person name="Sombolestani A."/>
        </authorList>
    </citation>
    <scope>NUCLEOTIDE SEQUENCE</scope>
    <source>
        <strain evidence="2">R-71646</strain>
    </source>
</reference>
<reference evidence="4" key="2">
    <citation type="submission" date="2020-04" db="EMBL/GenBank/DDBJ databases">
        <title>Description of novel Gluconacetobacter.</title>
        <authorList>
            <person name="Sombolestani A."/>
        </authorList>
    </citation>
    <scope>NUCLEOTIDE SEQUENCE [LARGE SCALE GENOMIC DNA]</scope>
    <source>
        <strain evidence="4">R-71646</strain>
    </source>
</reference>
<comment type="caution">
    <text evidence="1">The sequence shown here is derived from an EMBL/GenBank/DDBJ whole genome shotgun (WGS) entry which is preliminary data.</text>
</comment>
<dbReference type="PATRIC" id="fig|442.7.peg.188"/>
<accession>A0A149QPX8</accession>
<organism evidence="1 3">
    <name type="scientific">Gluconobacter potus</name>
    <dbReference type="NCBI Taxonomy" id="2724927"/>
    <lineage>
        <taxon>Bacteria</taxon>
        <taxon>Pseudomonadati</taxon>
        <taxon>Pseudomonadota</taxon>
        <taxon>Alphaproteobacteria</taxon>
        <taxon>Acetobacterales</taxon>
        <taxon>Acetobacteraceae</taxon>
        <taxon>Gluconobacter</taxon>
    </lineage>
</organism>
<sequence>MPSVTLTDFLQVTQWSPDQLAQQIGRTTDDILWWAHHHEELPQQLQNWMTRVVTAFQTKPPSLGYALERPSSCSFNDDPSMTVVCNVCGLAPRCRQGIYTKN</sequence>
<keyword evidence="4" id="KW-1185">Reference proteome</keyword>
<dbReference type="EMBL" id="JABCQF010000008">
    <property type="protein sequence ID" value="MBF0883363.1"/>
    <property type="molecule type" value="Genomic_DNA"/>
</dbReference>
<proteinExistence type="predicted"/>
<gene>
    <name evidence="1" type="ORF">AD929_16360</name>
    <name evidence="2" type="ORF">HKD31_11490</name>
</gene>
<dbReference type="Proteomes" id="UP000075573">
    <property type="component" value="Unassembled WGS sequence"/>
</dbReference>